<reference evidence="2 3" key="1">
    <citation type="journal article" date="2019" name="Genome Biol. Evol.">
        <title>Insights into the evolution of the New World diploid cottons (Gossypium, subgenus Houzingenia) based on genome sequencing.</title>
        <authorList>
            <person name="Grover C.E."/>
            <person name="Arick M.A. 2nd"/>
            <person name="Thrash A."/>
            <person name="Conover J.L."/>
            <person name="Sanders W.S."/>
            <person name="Peterson D.G."/>
            <person name="Frelichowski J.E."/>
            <person name="Scheffler J.A."/>
            <person name="Scheffler B.E."/>
            <person name="Wendel J.F."/>
        </authorList>
    </citation>
    <scope>NUCLEOTIDE SEQUENCE [LARGE SCALE GENOMIC DNA]</scope>
    <source>
        <strain evidence="2">4</strain>
        <tissue evidence="2">Leaf</tissue>
    </source>
</reference>
<proteinExistence type="predicted"/>
<accession>A0A7J8ZFP7</accession>
<evidence type="ECO:0000256" key="1">
    <source>
        <dbReference type="SAM" id="MobiDB-lite"/>
    </source>
</evidence>
<keyword evidence="3" id="KW-1185">Reference proteome</keyword>
<comment type="caution">
    <text evidence="2">The sequence shown here is derived from an EMBL/GenBank/DDBJ whole genome shotgun (WGS) entry which is preliminary data.</text>
</comment>
<evidence type="ECO:0000313" key="2">
    <source>
        <dbReference type="EMBL" id="MBA0710628.1"/>
    </source>
</evidence>
<dbReference type="AlphaFoldDB" id="A0A7J8ZFP7"/>
<organism evidence="2 3">
    <name type="scientific">Gossypium laxum</name>
    <dbReference type="NCBI Taxonomy" id="34288"/>
    <lineage>
        <taxon>Eukaryota</taxon>
        <taxon>Viridiplantae</taxon>
        <taxon>Streptophyta</taxon>
        <taxon>Embryophyta</taxon>
        <taxon>Tracheophyta</taxon>
        <taxon>Spermatophyta</taxon>
        <taxon>Magnoliopsida</taxon>
        <taxon>eudicotyledons</taxon>
        <taxon>Gunneridae</taxon>
        <taxon>Pentapetalae</taxon>
        <taxon>rosids</taxon>
        <taxon>malvids</taxon>
        <taxon>Malvales</taxon>
        <taxon>Malvaceae</taxon>
        <taxon>Malvoideae</taxon>
        <taxon>Gossypium</taxon>
    </lineage>
</organism>
<feature type="region of interest" description="Disordered" evidence="1">
    <location>
        <begin position="1"/>
        <end position="25"/>
    </location>
</feature>
<gene>
    <name evidence="2" type="ORF">Golax_009905</name>
</gene>
<name>A0A7J8ZFP7_9ROSI</name>
<evidence type="ECO:0000313" key="3">
    <source>
        <dbReference type="Proteomes" id="UP000593574"/>
    </source>
</evidence>
<dbReference type="Proteomes" id="UP000593574">
    <property type="component" value="Unassembled WGS sequence"/>
</dbReference>
<sequence>MRNRLPNPFPGNFGWSITGAGRARQ</sequence>
<dbReference type="EMBL" id="JABEZV010000005">
    <property type="protein sequence ID" value="MBA0710628.1"/>
    <property type="molecule type" value="Genomic_DNA"/>
</dbReference>
<protein>
    <submittedName>
        <fullName evidence="2">Uncharacterized protein</fullName>
    </submittedName>
</protein>